<proteinExistence type="predicted"/>
<protein>
    <submittedName>
        <fullName evidence="1">Uncharacterized protein</fullName>
    </submittedName>
</protein>
<dbReference type="Proteomes" id="UP000184038">
    <property type="component" value="Unassembled WGS sequence"/>
</dbReference>
<evidence type="ECO:0000313" key="1">
    <source>
        <dbReference type="EMBL" id="SHM56624.1"/>
    </source>
</evidence>
<evidence type="ECO:0000313" key="2">
    <source>
        <dbReference type="Proteomes" id="UP000184038"/>
    </source>
</evidence>
<sequence length="97" mass="11171">MRLRTERTHLFGPNIQIVQKVSIYGVPSMQALENAIRNACDLQESLNCKIIIDEDGESRYEKTKVAVPITIVYEEWGTIAIKQARIRMRIDSVFPYS</sequence>
<dbReference type="AlphaFoldDB" id="A0A1M7JUG9"/>
<gene>
    <name evidence="1" type="ORF">SAMN02746066_02418</name>
</gene>
<keyword evidence="2" id="KW-1185">Reference proteome</keyword>
<dbReference type="EMBL" id="FRCP01000012">
    <property type="protein sequence ID" value="SHM56624.1"/>
    <property type="molecule type" value="Genomic_DNA"/>
</dbReference>
<reference evidence="1 2" key="1">
    <citation type="submission" date="2016-11" db="EMBL/GenBank/DDBJ databases">
        <authorList>
            <person name="Jaros S."/>
            <person name="Januszkiewicz K."/>
            <person name="Wedrychowicz H."/>
        </authorList>
    </citation>
    <scope>NUCLEOTIDE SEQUENCE [LARGE SCALE GENOMIC DNA]</scope>
    <source>
        <strain evidence="1 2">DSM 15930</strain>
    </source>
</reference>
<organism evidence="1 2">
    <name type="scientific">Anaerosporobacter mobilis DSM 15930</name>
    <dbReference type="NCBI Taxonomy" id="1120996"/>
    <lineage>
        <taxon>Bacteria</taxon>
        <taxon>Bacillati</taxon>
        <taxon>Bacillota</taxon>
        <taxon>Clostridia</taxon>
        <taxon>Lachnospirales</taxon>
        <taxon>Lachnospiraceae</taxon>
        <taxon>Anaerosporobacter</taxon>
    </lineage>
</organism>
<dbReference type="STRING" id="1120996.SAMN02746066_02418"/>
<name>A0A1M7JUG9_9FIRM</name>
<dbReference type="RefSeq" id="WP_073287995.1">
    <property type="nucleotide sequence ID" value="NZ_FRCP01000012.1"/>
</dbReference>
<accession>A0A1M7JUG9</accession>